<dbReference type="AlphaFoldDB" id="A0A0W8G4H2"/>
<protein>
    <submittedName>
        <fullName evidence="1">Uncharacterized protein</fullName>
    </submittedName>
</protein>
<evidence type="ECO:0000313" key="1">
    <source>
        <dbReference type="EMBL" id="KUG28037.1"/>
    </source>
</evidence>
<dbReference type="EMBL" id="LNQE01000264">
    <property type="protein sequence ID" value="KUG28037.1"/>
    <property type="molecule type" value="Genomic_DNA"/>
</dbReference>
<reference evidence="1" key="1">
    <citation type="journal article" date="2015" name="Proc. Natl. Acad. Sci. U.S.A.">
        <title>Networks of energetic and metabolic interactions define dynamics in microbial communities.</title>
        <authorList>
            <person name="Embree M."/>
            <person name="Liu J.K."/>
            <person name="Al-Bassam M.M."/>
            <person name="Zengler K."/>
        </authorList>
    </citation>
    <scope>NUCLEOTIDE SEQUENCE</scope>
</reference>
<accession>A0A0W8G4H2</accession>
<comment type="caution">
    <text evidence="1">The sequence shown here is derived from an EMBL/GenBank/DDBJ whole genome shotgun (WGS) entry which is preliminary data.</text>
</comment>
<organism evidence="1">
    <name type="scientific">hydrocarbon metagenome</name>
    <dbReference type="NCBI Taxonomy" id="938273"/>
    <lineage>
        <taxon>unclassified sequences</taxon>
        <taxon>metagenomes</taxon>
        <taxon>ecological metagenomes</taxon>
    </lineage>
</organism>
<proteinExistence type="predicted"/>
<gene>
    <name evidence="1" type="ORF">ASZ90_002103</name>
</gene>
<name>A0A0W8G4H2_9ZZZZ</name>
<sequence>MHPAPRGEPWTMRFSFPTPTPTAPVGSLARIVSVCGV</sequence>